<keyword evidence="1" id="KW-0472">Membrane</keyword>
<dbReference type="InterPro" id="IPR005182">
    <property type="entry name" value="YdbS-like_PH"/>
</dbReference>
<dbReference type="AlphaFoldDB" id="A0A3D9H3Q8"/>
<feature type="transmembrane region" description="Helical" evidence="1">
    <location>
        <begin position="21"/>
        <end position="39"/>
    </location>
</feature>
<evidence type="ECO:0000313" key="4">
    <source>
        <dbReference type="Proteomes" id="UP000256845"/>
    </source>
</evidence>
<comment type="caution">
    <text evidence="3">The sequence shown here is derived from an EMBL/GenBank/DDBJ whole genome shotgun (WGS) entry which is preliminary data.</text>
</comment>
<reference evidence="3 4" key="1">
    <citation type="submission" date="2018-07" db="EMBL/GenBank/DDBJ databases">
        <title>Genomic Encyclopedia of Type Strains, Phase III (KMG-III): the genomes of soil and plant-associated and newly described type strains.</title>
        <authorList>
            <person name="Whitman W."/>
        </authorList>
    </citation>
    <scope>NUCLEOTIDE SEQUENCE [LARGE SCALE GENOMIC DNA]</scope>
    <source>
        <strain evidence="3 4">CECT 8488</strain>
    </source>
</reference>
<name>A0A3D9H3Q8_9PROT</name>
<keyword evidence="4" id="KW-1185">Reference proteome</keyword>
<evidence type="ECO:0000256" key="1">
    <source>
        <dbReference type="SAM" id="Phobius"/>
    </source>
</evidence>
<dbReference type="OrthoDB" id="7364486at2"/>
<evidence type="ECO:0000313" key="3">
    <source>
        <dbReference type="EMBL" id="RED44102.1"/>
    </source>
</evidence>
<accession>A0A3D9H3Q8</accession>
<dbReference type="RefSeq" id="WP_115939313.1">
    <property type="nucleotide sequence ID" value="NZ_QRDW01000017.1"/>
</dbReference>
<evidence type="ECO:0000259" key="2">
    <source>
        <dbReference type="Pfam" id="PF03703"/>
    </source>
</evidence>
<gene>
    <name evidence="3" type="ORF">DFP90_1175</name>
</gene>
<dbReference type="Proteomes" id="UP000256845">
    <property type="component" value="Unassembled WGS sequence"/>
</dbReference>
<keyword evidence="1" id="KW-0812">Transmembrane</keyword>
<dbReference type="Pfam" id="PF03703">
    <property type="entry name" value="bPH_2"/>
    <property type="match status" value="1"/>
</dbReference>
<dbReference type="EMBL" id="QRDW01000017">
    <property type="protein sequence ID" value="RED44102.1"/>
    <property type="molecule type" value="Genomic_DNA"/>
</dbReference>
<proteinExistence type="predicted"/>
<dbReference type="PANTHER" id="PTHR37938">
    <property type="entry name" value="BLL0215 PROTEIN"/>
    <property type="match status" value="1"/>
</dbReference>
<protein>
    <submittedName>
        <fullName evidence="3">PH (Pleckstrin Homology) domain-containing protein</fullName>
    </submittedName>
</protein>
<dbReference type="PANTHER" id="PTHR37938:SF1">
    <property type="entry name" value="BLL0215 PROTEIN"/>
    <property type="match status" value="1"/>
</dbReference>
<keyword evidence="1" id="KW-1133">Transmembrane helix</keyword>
<organism evidence="3 4">
    <name type="scientific">Aestuariispira insulae</name>
    <dbReference type="NCBI Taxonomy" id="1461337"/>
    <lineage>
        <taxon>Bacteria</taxon>
        <taxon>Pseudomonadati</taxon>
        <taxon>Pseudomonadota</taxon>
        <taxon>Alphaproteobacteria</taxon>
        <taxon>Rhodospirillales</taxon>
        <taxon>Kiloniellaceae</taxon>
        <taxon>Aestuariispira</taxon>
    </lineage>
</organism>
<sequence>MSYVRANLDAGETVRLMAGNHWAIFFGPAVMILLSIILIPMASYLGYACLAVTGAYILKTFIHQQTTELAVTSKKVVVKTGWLNRNTHEMQLNQIEGVNVHQTLMGRWLNFGDLFIRGSGGFVVPVRFVDDPVKFRKFVNEASSAT</sequence>
<feature type="domain" description="YdbS-like PH" evidence="2">
    <location>
        <begin position="65"/>
        <end position="138"/>
    </location>
</feature>